<evidence type="ECO:0000256" key="4">
    <source>
        <dbReference type="ARBA" id="ARBA00022840"/>
    </source>
</evidence>
<dbReference type="Pfam" id="PF00069">
    <property type="entry name" value="Pkinase"/>
    <property type="match status" value="1"/>
</dbReference>
<dbReference type="OrthoDB" id="341578at2759"/>
<name>A0A553RES7_9TELE</name>
<evidence type="ECO:0000256" key="1">
    <source>
        <dbReference type="ARBA" id="ARBA00022679"/>
    </source>
</evidence>
<dbReference type="STRING" id="623744.A0A553RES7"/>
<keyword evidence="2" id="KW-0547">Nucleotide-binding</keyword>
<dbReference type="PANTHER" id="PTHR11042">
    <property type="entry name" value="EUKARYOTIC TRANSLATION INITIATION FACTOR 2-ALPHA KINASE EIF2-ALPHA KINASE -RELATED"/>
    <property type="match status" value="1"/>
</dbReference>
<proteinExistence type="inferred from homology"/>
<dbReference type="GO" id="GO:0005524">
    <property type="term" value="F:ATP binding"/>
    <property type="evidence" value="ECO:0007669"/>
    <property type="project" value="UniProtKB-KW"/>
</dbReference>
<keyword evidence="1" id="KW-0808">Transferase</keyword>
<sequence>MFVVLKPNLPCSIARCYGSSHTLFAYCQAGDNVAIITYLFIQMEYCDGGTLTSWIDTRNDSRSQRTPLEINKVFFDIICGVEHIHSEQLIHRDLKPDNILFRNNIVKIGDFGLVAAQKGPGGQPIERTKKQGTESYMSPEQVRHADACCAAPDTWAKPELFGLLSEAVNTSRARAAYLLWLKPTASDRASDNPTALEQSQQRQ</sequence>
<organism evidence="7 8">
    <name type="scientific">Danionella cerebrum</name>
    <dbReference type="NCBI Taxonomy" id="2873325"/>
    <lineage>
        <taxon>Eukaryota</taxon>
        <taxon>Metazoa</taxon>
        <taxon>Chordata</taxon>
        <taxon>Craniata</taxon>
        <taxon>Vertebrata</taxon>
        <taxon>Euteleostomi</taxon>
        <taxon>Actinopterygii</taxon>
        <taxon>Neopterygii</taxon>
        <taxon>Teleostei</taxon>
        <taxon>Ostariophysi</taxon>
        <taxon>Cypriniformes</taxon>
        <taxon>Danionidae</taxon>
        <taxon>Danioninae</taxon>
        <taxon>Danionella</taxon>
    </lineage>
</organism>
<dbReference type="InterPro" id="IPR011009">
    <property type="entry name" value="Kinase-like_dom_sf"/>
</dbReference>
<evidence type="ECO:0000313" key="8">
    <source>
        <dbReference type="Proteomes" id="UP000316079"/>
    </source>
</evidence>
<dbReference type="GO" id="GO:0005634">
    <property type="term" value="C:nucleus"/>
    <property type="evidence" value="ECO:0007669"/>
    <property type="project" value="TreeGrafter"/>
</dbReference>
<dbReference type="EMBL" id="SRMA01024299">
    <property type="protein sequence ID" value="TRZ00693.1"/>
    <property type="molecule type" value="Genomic_DNA"/>
</dbReference>
<dbReference type="AlphaFoldDB" id="A0A553RES7"/>
<evidence type="ECO:0000256" key="3">
    <source>
        <dbReference type="ARBA" id="ARBA00022777"/>
    </source>
</evidence>
<dbReference type="InterPro" id="IPR050339">
    <property type="entry name" value="CC_SR_Kinase"/>
</dbReference>
<evidence type="ECO:0000259" key="6">
    <source>
        <dbReference type="PROSITE" id="PS50011"/>
    </source>
</evidence>
<dbReference type="PROSITE" id="PS50011">
    <property type="entry name" value="PROTEIN_KINASE_DOM"/>
    <property type="match status" value="1"/>
</dbReference>
<dbReference type="InterPro" id="IPR008271">
    <property type="entry name" value="Ser/Thr_kinase_AS"/>
</dbReference>
<dbReference type="InterPro" id="IPR000719">
    <property type="entry name" value="Prot_kinase_dom"/>
</dbReference>
<dbReference type="PROSITE" id="PS00108">
    <property type="entry name" value="PROTEIN_KINASE_ST"/>
    <property type="match status" value="1"/>
</dbReference>
<accession>A0A553RES7</accession>
<dbReference type="SMART" id="SM00220">
    <property type="entry name" value="S_TKc"/>
    <property type="match status" value="1"/>
</dbReference>
<keyword evidence="8" id="KW-1185">Reference proteome</keyword>
<gene>
    <name evidence="7" type="ORF">DNTS_004589</name>
</gene>
<protein>
    <recommendedName>
        <fullName evidence="6">Protein kinase domain-containing protein</fullName>
    </recommendedName>
</protein>
<dbReference type="GO" id="GO:0004694">
    <property type="term" value="F:eukaryotic translation initiation factor 2alpha kinase activity"/>
    <property type="evidence" value="ECO:0007669"/>
    <property type="project" value="TreeGrafter"/>
</dbReference>
<dbReference type="GO" id="GO:0005737">
    <property type="term" value="C:cytoplasm"/>
    <property type="evidence" value="ECO:0007669"/>
    <property type="project" value="TreeGrafter"/>
</dbReference>
<keyword evidence="3" id="KW-0418">Kinase</keyword>
<dbReference type="Proteomes" id="UP000316079">
    <property type="component" value="Unassembled WGS sequence"/>
</dbReference>
<dbReference type="PANTHER" id="PTHR11042:SF166">
    <property type="entry name" value="EUKARYOTIC TRANSLATION INITIATION FACTOR 2-ALPHA KINASE 3"/>
    <property type="match status" value="1"/>
</dbReference>
<evidence type="ECO:0000256" key="2">
    <source>
        <dbReference type="ARBA" id="ARBA00022741"/>
    </source>
</evidence>
<comment type="caution">
    <text evidence="7">The sequence shown here is derived from an EMBL/GenBank/DDBJ whole genome shotgun (WGS) entry which is preliminary data.</text>
</comment>
<reference evidence="7 8" key="1">
    <citation type="journal article" date="2019" name="Sci. Data">
        <title>Hybrid genome assembly and annotation of Danionella translucida.</title>
        <authorList>
            <person name="Kadobianskyi M."/>
            <person name="Schulze L."/>
            <person name="Schuelke M."/>
            <person name="Judkewitz B."/>
        </authorList>
    </citation>
    <scope>NUCLEOTIDE SEQUENCE [LARGE SCALE GENOMIC DNA]</scope>
    <source>
        <strain evidence="7 8">Bolton</strain>
    </source>
</reference>
<keyword evidence="4" id="KW-0067">ATP-binding</keyword>
<evidence type="ECO:0000313" key="7">
    <source>
        <dbReference type="EMBL" id="TRZ00693.1"/>
    </source>
</evidence>
<feature type="domain" description="Protein kinase" evidence="6">
    <location>
        <begin position="1"/>
        <end position="203"/>
    </location>
</feature>
<evidence type="ECO:0000256" key="5">
    <source>
        <dbReference type="ARBA" id="ARBA00037982"/>
    </source>
</evidence>
<comment type="similarity">
    <text evidence="5">Belongs to the protein kinase superfamily. Ser/Thr protein kinase family. GCN2 subfamily.</text>
</comment>
<dbReference type="SUPFAM" id="SSF56112">
    <property type="entry name" value="Protein kinase-like (PK-like)"/>
    <property type="match status" value="1"/>
</dbReference>
<dbReference type="Gene3D" id="1.10.510.10">
    <property type="entry name" value="Transferase(Phosphotransferase) domain 1"/>
    <property type="match status" value="1"/>
</dbReference>